<dbReference type="GO" id="GO:0016324">
    <property type="term" value="C:apical plasma membrane"/>
    <property type="evidence" value="ECO:0007669"/>
    <property type="project" value="Ensembl"/>
</dbReference>
<comment type="similarity">
    <text evidence="3 12">Belongs to the ELL/occludin family.</text>
</comment>
<evidence type="ECO:0000256" key="2">
    <source>
        <dbReference type="ARBA" id="ARBA00004651"/>
    </source>
</evidence>
<dbReference type="GO" id="GO:0061028">
    <property type="term" value="P:establishment of endothelial barrier"/>
    <property type="evidence" value="ECO:0007669"/>
    <property type="project" value="Ensembl"/>
</dbReference>
<keyword evidence="6 11" id="KW-0812">Transmembrane</keyword>
<comment type="subcellular location">
    <subcellularLocation>
        <location evidence="1">Cell junction</location>
        <location evidence="1">Tight junction</location>
    </subcellularLocation>
    <subcellularLocation>
        <location evidence="2">Cell membrane</location>
        <topology evidence="2">Multi-pass membrane protein</topology>
    </subcellularLocation>
</comment>
<gene>
    <name evidence="17" type="primary">MARVELD2</name>
</gene>
<evidence type="ECO:0000313" key="18">
    <source>
        <dbReference type="Proteomes" id="UP000007648"/>
    </source>
</evidence>
<dbReference type="PROSITE" id="PS51980">
    <property type="entry name" value="OCEL"/>
    <property type="match status" value="1"/>
</dbReference>
<evidence type="ECO:0000259" key="16">
    <source>
        <dbReference type="PROSITE" id="PS51980"/>
    </source>
</evidence>
<feature type="domain" description="OCEL" evidence="16">
    <location>
        <begin position="428"/>
        <end position="539"/>
    </location>
</feature>
<dbReference type="Pfam" id="PF07303">
    <property type="entry name" value="Occludin_ELL"/>
    <property type="match status" value="1"/>
</dbReference>
<feature type="transmembrane region" description="Helical" evidence="14">
    <location>
        <begin position="193"/>
        <end position="216"/>
    </location>
</feature>
<evidence type="ECO:0000256" key="9">
    <source>
        <dbReference type="ARBA" id="ARBA00023054"/>
    </source>
</evidence>
<evidence type="ECO:0000256" key="13">
    <source>
        <dbReference type="SAM" id="MobiDB-lite"/>
    </source>
</evidence>
<feature type="transmembrane region" description="Helical" evidence="14">
    <location>
        <begin position="342"/>
        <end position="366"/>
    </location>
</feature>
<dbReference type="GO" id="GO:0016323">
    <property type="term" value="C:basolateral plasma membrane"/>
    <property type="evidence" value="ECO:0007669"/>
    <property type="project" value="Ensembl"/>
</dbReference>
<evidence type="ECO:0000256" key="11">
    <source>
        <dbReference type="PROSITE-ProRule" id="PRU00581"/>
    </source>
</evidence>
<accession>A0A7N4P4F4</accession>
<evidence type="ECO:0000256" key="12">
    <source>
        <dbReference type="PROSITE-ProRule" id="PRU01324"/>
    </source>
</evidence>
<dbReference type="InterPro" id="IPR031176">
    <property type="entry name" value="ELL/occludin"/>
</dbReference>
<protein>
    <submittedName>
        <fullName evidence="17">MARVEL domain containing 2</fullName>
    </submittedName>
</protein>
<dbReference type="GeneID" id="100918087"/>
<dbReference type="GO" id="GO:0033010">
    <property type="term" value="C:paranodal junction"/>
    <property type="evidence" value="ECO:0007669"/>
    <property type="project" value="Ensembl"/>
</dbReference>
<evidence type="ECO:0000256" key="8">
    <source>
        <dbReference type="ARBA" id="ARBA00022989"/>
    </source>
</evidence>
<dbReference type="PANTHER" id="PTHR23288">
    <property type="entry name" value="OCCLUDIN AND RNA POLYMERASE II ELONGATION FACTOR ELL"/>
    <property type="match status" value="1"/>
</dbReference>
<dbReference type="Gene3D" id="6.10.140.340">
    <property type="match status" value="1"/>
</dbReference>
<keyword evidence="9" id="KW-0175">Coiled coil</keyword>
<reference evidence="17 18" key="1">
    <citation type="journal article" date="2011" name="Proc. Natl. Acad. Sci. U.S.A.">
        <title>Genetic diversity and population structure of the endangered marsupial Sarcophilus harrisii (Tasmanian devil).</title>
        <authorList>
            <person name="Miller W."/>
            <person name="Hayes V.M."/>
            <person name="Ratan A."/>
            <person name="Petersen D.C."/>
            <person name="Wittekindt N.E."/>
            <person name="Miller J."/>
            <person name="Walenz B."/>
            <person name="Knight J."/>
            <person name="Qi J."/>
            <person name="Zhao F."/>
            <person name="Wang Q."/>
            <person name="Bedoya-Reina O.C."/>
            <person name="Katiyar N."/>
            <person name="Tomsho L.P."/>
            <person name="Kasson L.M."/>
            <person name="Hardie R.A."/>
            <person name="Woodbridge P."/>
            <person name="Tindall E.A."/>
            <person name="Bertelsen M.F."/>
            <person name="Dixon D."/>
            <person name="Pyecroft S."/>
            <person name="Helgen K.M."/>
            <person name="Lesk A.M."/>
            <person name="Pringle T.H."/>
            <person name="Patterson N."/>
            <person name="Zhang Y."/>
            <person name="Kreiss A."/>
            <person name="Woods G.M."/>
            <person name="Jones M.E."/>
            <person name="Schuster S.C."/>
        </authorList>
    </citation>
    <scope>NUCLEOTIDE SEQUENCE [LARGE SCALE GENOMIC DNA]</scope>
</reference>
<feature type="region of interest" description="Disordered" evidence="13">
    <location>
        <begin position="1"/>
        <end position="76"/>
    </location>
</feature>
<keyword evidence="8 14" id="KW-1133">Transmembrane helix</keyword>
<dbReference type="Proteomes" id="UP000007648">
    <property type="component" value="Unassembled WGS sequence"/>
</dbReference>
<dbReference type="InterPro" id="IPR010844">
    <property type="entry name" value="Occludin_ELL"/>
</dbReference>
<dbReference type="GO" id="GO:0031410">
    <property type="term" value="C:cytoplasmic vesicle"/>
    <property type="evidence" value="ECO:0007669"/>
    <property type="project" value="Ensembl"/>
</dbReference>
<feature type="compositionally biased region" description="Pro residues" evidence="13">
    <location>
        <begin position="49"/>
        <end position="62"/>
    </location>
</feature>
<evidence type="ECO:0000256" key="1">
    <source>
        <dbReference type="ARBA" id="ARBA00004435"/>
    </source>
</evidence>
<proteinExistence type="inferred from homology"/>
<evidence type="ECO:0000256" key="6">
    <source>
        <dbReference type="ARBA" id="ARBA00022692"/>
    </source>
</evidence>
<keyword evidence="4" id="KW-0796">Tight junction</keyword>
<dbReference type="PANTHER" id="PTHR23288:SF3">
    <property type="entry name" value="MARVEL DOMAIN-CONTAINING PROTEIN 2"/>
    <property type="match status" value="1"/>
</dbReference>
<evidence type="ECO:0000259" key="15">
    <source>
        <dbReference type="PROSITE" id="PS51225"/>
    </source>
</evidence>
<dbReference type="Ensembl" id="ENSSHAT00000049489.1">
    <property type="protein sequence ID" value="ENSSHAP00000032188.1"/>
    <property type="gene ID" value="ENSSHAG00000017250.2"/>
</dbReference>
<reference evidence="17" key="3">
    <citation type="submission" date="2025-09" db="UniProtKB">
        <authorList>
            <consortium name="Ensembl"/>
        </authorList>
    </citation>
    <scope>IDENTIFICATION</scope>
</reference>
<dbReference type="GO" id="GO:0005923">
    <property type="term" value="C:bicellular tight junction"/>
    <property type="evidence" value="ECO:0007669"/>
    <property type="project" value="UniProtKB-SubCell"/>
</dbReference>
<dbReference type="GO" id="GO:0070830">
    <property type="term" value="P:bicellular tight junction assembly"/>
    <property type="evidence" value="ECO:0007669"/>
    <property type="project" value="Ensembl"/>
</dbReference>
<feature type="transmembrane region" description="Helical" evidence="14">
    <location>
        <begin position="255"/>
        <end position="279"/>
    </location>
</feature>
<evidence type="ECO:0000256" key="14">
    <source>
        <dbReference type="SAM" id="Phobius"/>
    </source>
</evidence>
<dbReference type="GeneTree" id="ENSGT00940000155771"/>
<feature type="transmembrane region" description="Helical" evidence="14">
    <location>
        <begin position="291"/>
        <end position="312"/>
    </location>
</feature>
<organism evidence="17 18">
    <name type="scientific">Sarcophilus harrisii</name>
    <name type="common">Tasmanian devil</name>
    <name type="synonym">Sarcophilus laniarius</name>
    <dbReference type="NCBI Taxonomy" id="9305"/>
    <lineage>
        <taxon>Eukaryota</taxon>
        <taxon>Metazoa</taxon>
        <taxon>Chordata</taxon>
        <taxon>Craniata</taxon>
        <taxon>Vertebrata</taxon>
        <taxon>Euteleostomi</taxon>
        <taxon>Mammalia</taxon>
        <taxon>Metatheria</taxon>
        <taxon>Dasyuromorphia</taxon>
        <taxon>Dasyuridae</taxon>
        <taxon>Sarcophilus</taxon>
    </lineage>
</organism>
<keyword evidence="18" id="KW-1185">Reference proteome</keyword>
<dbReference type="GO" id="GO:0007605">
    <property type="term" value="P:sensory perception of sound"/>
    <property type="evidence" value="ECO:0007669"/>
    <property type="project" value="Ensembl"/>
</dbReference>
<dbReference type="CTD" id="153562"/>
<evidence type="ECO:0000256" key="3">
    <source>
        <dbReference type="ARBA" id="ARBA00009171"/>
    </source>
</evidence>
<feature type="compositionally biased region" description="Basic and acidic residues" evidence="13">
    <location>
        <begin position="30"/>
        <end position="42"/>
    </location>
</feature>
<keyword evidence="10 11" id="KW-0472">Membrane</keyword>
<dbReference type="InParanoid" id="A0A7N4P4F4"/>
<feature type="domain" description="MARVEL" evidence="15">
    <location>
        <begin position="189"/>
        <end position="367"/>
    </location>
</feature>
<evidence type="ECO:0000256" key="4">
    <source>
        <dbReference type="ARBA" id="ARBA00022427"/>
    </source>
</evidence>
<dbReference type="Pfam" id="PF01284">
    <property type="entry name" value="MARVEL"/>
    <property type="match status" value="1"/>
</dbReference>
<evidence type="ECO:0000256" key="10">
    <source>
        <dbReference type="ARBA" id="ARBA00023136"/>
    </source>
</evidence>
<dbReference type="SUPFAM" id="SSF144292">
    <property type="entry name" value="occludin/ELL-like"/>
    <property type="match status" value="1"/>
</dbReference>
<dbReference type="InterPro" id="IPR008253">
    <property type="entry name" value="Marvel"/>
</dbReference>
<reference evidence="17" key="2">
    <citation type="submission" date="2025-08" db="UniProtKB">
        <authorList>
            <consortium name="Ensembl"/>
        </authorList>
    </citation>
    <scope>IDENTIFICATION</scope>
</reference>
<dbReference type="GO" id="GO:0061689">
    <property type="term" value="C:tricellular tight junction"/>
    <property type="evidence" value="ECO:0007669"/>
    <property type="project" value="Ensembl"/>
</dbReference>
<evidence type="ECO:0000256" key="7">
    <source>
        <dbReference type="ARBA" id="ARBA00022949"/>
    </source>
</evidence>
<dbReference type="AlphaFoldDB" id="A0A7N4P4F4"/>
<evidence type="ECO:0000313" key="17">
    <source>
        <dbReference type="Ensembl" id="ENSSHAP00000032188.1"/>
    </source>
</evidence>
<dbReference type="PROSITE" id="PS51225">
    <property type="entry name" value="MARVEL"/>
    <property type="match status" value="1"/>
</dbReference>
<dbReference type="FunCoup" id="A0A7N4P4F4">
    <property type="interactions" value="372"/>
</dbReference>
<sequence>MSSNGMVPERRSRNPGRIYDDVPVDSYQDDTMRTLESLRDSELAVSADPLPPPPLPLQPPFGPDFNSSDTEEPVLAPNIKPVRRFVPDSWKNFFKGKRSDPEWDRPVSDIRYISDGVECSPPASPGRSNYPSDHKDPYRESGGTYSSRKETEAFLPQDPYGSLGRHTQTALTYSEKVEEYNQRYSYMKSWAGLLRILGVVELLLGAGVFACVTAYIHKDNEWYNLFGYSPPYGMGTGGLGSMYGGYYYNGPKTPFILVVAGLAWITTIIVLVLGMSMYYRTILLDSSWWPLTEFGINIALFILYMSAAIIYVNDTNRGGLCYYPLFNTPINASFCRVEGGQIAAMIFLFVTMIVYLISAIVCLKLWRHEAARRHREYMEQQRHEMPSSDERQRESEVNFKELRAAKIKPELLSGHIPSGHIPKPIVMPDYVAKYPVIQSDDERERYKAVFKDQFSEYKELNAEVQAVLRKFDELDAVMSRLPHHSENREEHERISRILQEFKKKKNDPTFLEKKERCEYLKNKLSHIKQRIQEYDKVMNWNIQGFS</sequence>
<keyword evidence="5" id="KW-1003">Cell membrane</keyword>
<feature type="region of interest" description="Disordered" evidence="13">
    <location>
        <begin position="115"/>
        <end position="148"/>
    </location>
</feature>
<keyword evidence="7" id="KW-0965">Cell junction</keyword>
<dbReference type="GO" id="GO:0043220">
    <property type="term" value="C:Schmidt-Lanterman incisure"/>
    <property type="evidence" value="ECO:0007669"/>
    <property type="project" value="Ensembl"/>
</dbReference>
<name>A0A7N4P4F4_SARHA</name>
<evidence type="ECO:0000256" key="5">
    <source>
        <dbReference type="ARBA" id="ARBA00022475"/>
    </source>
</evidence>
<dbReference type="RefSeq" id="XP_031822766.1">
    <property type="nucleotide sequence ID" value="XM_031966906.1"/>
</dbReference>